<dbReference type="Proteomes" id="UP000058446">
    <property type="component" value="Chromosome"/>
</dbReference>
<evidence type="ECO:0000256" key="4">
    <source>
        <dbReference type="ARBA" id="ARBA00022692"/>
    </source>
</evidence>
<evidence type="ECO:0000313" key="9">
    <source>
        <dbReference type="Proteomes" id="UP000058446"/>
    </source>
</evidence>
<keyword evidence="6 7" id="KW-0472">Membrane</keyword>
<evidence type="ECO:0000256" key="1">
    <source>
        <dbReference type="ARBA" id="ARBA00004236"/>
    </source>
</evidence>
<organism evidence="8 9">
    <name type="scientific">Corynebacterium lactis RW2-5</name>
    <dbReference type="NCBI Taxonomy" id="1408189"/>
    <lineage>
        <taxon>Bacteria</taxon>
        <taxon>Bacillati</taxon>
        <taxon>Actinomycetota</taxon>
        <taxon>Actinomycetes</taxon>
        <taxon>Mycobacteriales</taxon>
        <taxon>Corynebacteriaceae</taxon>
        <taxon>Corynebacterium</taxon>
    </lineage>
</organism>
<feature type="transmembrane region" description="Helical" evidence="7">
    <location>
        <begin position="33"/>
        <end position="60"/>
    </location>
</feature>
<dbReference type="RefSeq" id="WP_053412879.1">
    <property type="nucleotide sequence ID" value="NZ_CP006841.1"/>
</dbReference>
<dbReference type="InterPro" id="IPR008693">
    <property type="entry name" value="MmpS"/>
</dbReference>
<keyword evidence="4 7" id="KW-0812">Transmembrane</keyword>
<protein>
    <recommendedName>
        <fullName evidence="10">MmpS family membrane protein</fullName>
    </recommendedName>
</protein>
<dbReference type="Gene3D" id="2.60.40.2880">
    <property type="entry name" value="MmpS1-5, C-terminal soluble domain"/>
    <property type="match status" value="1"/>
</dbReference>
<evidence type="ECO:0000256" key="3">
    <source>
        <dbReference type="ARBA" id="ARBA00022475"/>
    </source>
</evidence>
<dbReference type="Pfam" id="PF05423">
    <property type="entry name" value="Mycobact_memb"/>
    <property type="match status" value="1"/>
</dbReference>
<comment type="similarity">
    <text evidence="2">Belongs to the MmpS family.</text>
</comment>
<proteinExistence type="inferred from homology"/>
<keyword evidence="9" id="KW-1185">Reference proteome</keyword>
<name>A0A0K2H208_9CORY</name>
<evidence type="ECO:0000256" key="5">
    <source>
        <dbReference type="ARBA" id="ARBA00022989"/>
    </source>
</evidence>
<keyword evidence="3" id="KW-1003">Cell membrane</keyword>
<evidence type="ECO:0000256" key="2">
    <source>
        <dbReference type="ARBA" id="ARBA00007531"/>
    </source>
</evidence>
<accession>A0A0K2H208</accession>
<dbReference type="EMBL" id="CP006841">
    <property type="protein sequence ID" value="ALA68069.1"/>
    <property type="molecule type" value="Genomic_DNA"/>
</dbReference>
<dbReference type="KEGG" id="clw:CLAC_10755"/>
<evidence type="ECO:0000313" key="8">
    <source>
        <dbReference type="EMBL" id="ALA68069.1"/>
    </source>
</evidence>
<evidence type="ECO:0008006" key="10">
    <source>
        <dbReference type="Google" id="ProtNLM"/>
    </source>
</evidence>
<comment type="subcellular location">
    <subcellularLocation>
        <location evidence="1">Cell membrane</location>
    </subcellularLocation>
</comment>
<dbReference type="OrthoDB" id="4555598at2"/>
<evidence type="ECO:0000256" key="7">
    <source>
        <dbReference type="SAM" id="Phobius"/>
    </source>
</evidence>
<evidence type="ECO:0000256" key="6">
    <source>
        <dbReference type="ARBA" id="ARBA00023136"/>
    </source>
</evidence>
<gene>
    <name evidence="8" type="ORF">CLAC_10755</name>
</gene>
<dbReference type="AlphaFoldDB" id="A0A0K2H208"/>
<dbReference type="InterPro" id="IPR038468">
    <property type="entry name" value="MmpS_C"/>
</dbReference>
<reference evidence="8 9" key="1">
    <citation type="submission" date="2013-10" db="EMBL/GenBank/DDBJ databases">
        <title>Complete genome sequence of Corynebacterium lactis DSM 45799(T), isolated from raw cow milk.</title>
        <authorList>
            <person name="Ruckert C."/>
            <person name="Albersmeier A."/>
            <person name="Lipski A."/>
            <person name="Kalinowski J."/>
        </authorList>
    </citation>
    <scope>NUCLEOTIDE SEQUENCE [LARGE SCALE GENOMIC DNA]</scope>
    <source>
        <strain evidence="8 9">RW2-5</strain>
    </source>
</reference>
<dbReference type="GO" id="GO:0005886">
    <property type="term" value="C:plasma membrane"/>
    <property type="evidence" value="ECO:0007669"/>
    <property type="project" value="UniProtKB-SubCell"/>
</dbReference>
<sequence>MTSPQSPSSGDYPQENAPQVIYVKENRPWYKRVGCIVGLVFALSLIAIVAGCTALLGGAVNEVDKTMNEEHTVTYSIEGDAQDASVTYNVGEAQTAQDTNVAAGWSKDVKVKGFFGPYLSVTNGINESGAITCKISANGKVITENTATGEFATASCNTTGDDLRKAFEE</sequence>
<keyword evidence="5 7" id="KW-1133">Transmembrane helix</keyword>
<dbReference type="STRING" id="1408189.CLAC_10755"/>
<dbReference type="PATRIC" id="fig|1408189.4.peg.2164"/>